<evidence type="ECO:0000313" key="2">
    <source>
        <dbReference type="EMBL" id="KAG9233183.1"/>
    </source>
</evidence>
<evidence type="ECO:0000313" key="3">
    <source>
        <dbReference type="Proteomes" id="UP000824998"/>
    </source>
</evidence>
<organism evidence="2 3">
    <name type="scientific">Amylocarpus encephaloides</name>
    <dbReference type="NCBI Taxonomy" id="45428"/>
    <lineage>
        <taxon>Eukaryota</taxon>
        <taxon>Fungi</taxon>
        <taxon>Dikarya</taxon>
        <taxon>Ascomycota</taxon>
        <taxon>Pezizomycotina</taxon>
        <taxon>Leotiomycetes</taxon>
        <taxon>Helotiales</taxon>
        <taxon>Helotiales incertae sedis</taxon>
        <taxon>Amylocarpus</taxon>
    </lineage>
</organism>
<dbReference type="AlphaFoldDB" id="A0A9P7YFY6"/>
<name>A0A9P7YFY6_9HELO</name>
<accession>A0A9P7YFY6</accession>
<keyword evidence="3" id="KW-1185">Reference proteome</keyword>
<feature type="coiled-coil region" evidence="1">
    <location>
        <begin position="60"/>
        <end position="91"/>
    </location>
</feature>
<gene>
    <name evidence="2" type="ORF">BJ875DRAFT_54485</name>
</gene>
<dbReference type="OrthoDB" id="3439169at2759"/>
<reference evidence="2" key="1">
    <citation type="journal article" date="2021" name="IMA Fungus">
        <title>Genomic characterization of three marine fungi, including Emericellopsis atlantica sp. nov. with signatures of a generalist lifestyle and marine biomass degradation.</title>
        <authorList>
            <person name="Hagestad O.C."/>
            <person name="Hou L."/>
            <person name="Andersen J.H."/>
            <person name="Hansen E.H."/>
            <person name="Altermark B."/>
            <person name="Li C."/>
            <person name="Kuhnert E."/>
            <person name="Cox R.J."/>
            <person name="Crous P.W."/>
            <person name="Spatafora J.W."/>
            <person name="Lail K."/>
            <person name="Amirebrahimi M."/>
            <person name="Lipzen A."/>
            <person name="Pangilinan J."/>
            <person name="Andreopoulos W."/>
            <person name="Hayes R.D."/>
            <person name="Ng V."/>
            <person name="Grigoriev I.V."/>
            <person name="Jackson S.A."/>
            <person name="Sutton T.D.S."/>
            <person name="Dobson A.D.W."/>
            <person name="Rama T."/>
        </authorList>
    </citation>
    <scope>NUCLEOTIDE SEQUENCE</scope>
    <source>
        <strain evidence="2">TRa018bII</strain>
    </source>
</reference>
<dbReference type="EMBL" id="MU251512">
    <property type="protein sequence ID" value="KAG9233183.1"/>
    <property type="molecule type" value="Genomic_DNA"/>
</dbReference>
<dbReference type="Proteomes" id="UP000824998">
    <property type="component" value="Unassembled WGS sequence"/>
</dbReference>
<sequence length="126" mass="14557">MIQARTQAAYDGACMVYGRNEARSFLESPDPAGHVYVQTFTTDVKYHQYPTSSSFLISSYEDFKQSRRRLRNQQDDANETAETLRDELNEKWLVNHRSPVALSVLAETTNPTDYNSYDYDDDDLNN</sequence>
<comment type="caution">
    <text evidence="2">The sequence shown here is derived from an EMBL/GenBank/DDBJ whole genome shotgun (WGS) entry which is preliminary data.</text>
</comment>
<evidence type="ECO:0000256" key="1">
    <source>
        <dbReference type="SAM" id="Coils"/>
    </source>
</evidence>
<protein>
    <submittedName>
        <fullName evidence="2">Uncharacterized protein</fullName>
    </submittedName>
</protein>
<proteinExistence type="predicted"/>
<keyword evidence="1" id="KW-0175">Coiled coil</keyword>